<reference evidence="2" key="1">
    <citation type="journal article" date="2014" name="Front. Microbiol.">
        <title>High frequency of phylogenetically diverse reductive dehalogenase-homologous genes in deep subseafloor sedimentary metagenomes.</title>
        <authorList>
            <person name="Kawai M."/>
            <person name="Futagami T."/>
            <person name="Toyoda A."/>
            <person name="Takaki Y."/>
            <person name="Nishi S."/>
            <person name="Hori S."/>
            <person name="Arai W."/>
            <person name="Tsubouchi T."/>
            <person name="Morono Y."/>
            <person name="Uchiyama I."/>
            <person name="Ito T."/>
            <person name="Fujiyama A."/>
            <person name="Inagaki F."/>
            <person name="Takami H."/>
        </authorList>
    </citation>
    <scope>NUCLEOTIDE SEQUENCE</scope>
    <source>
        <strain evidence="2">Expedition CK06-06</strain>
    </source>
</reference>
<feature type="non-terminal residue" evidence="2">
    <location>
        <position position="201"/>
    </location>
</feature>
<organism evidence="2">
    <name type="scientific">marine sediment metagenome</name>
    <dbReference type="NCBI Taxonomy" id="412755"/>
    <lineage>
        <taxon>unclassified sequences</taxon>
        <taxon>metagenomes</taxon>
        <taxon>ecological metagenomes</taxon>
    </lineage>
</organism>
<dbReference type="InterPro" id="IPR020556">
    <property type="entry name" value="Amidase_CS"/>
</dbReference>
<name>X1EK34_9ZZZZ</name>
<feature type="domain" description="Amidase" evidence="1">
    <location>
        <begin position="1"/>
        <end position="195"/>
    </location>
</feature>
<accession>X1EK34</accession>
<proteinExistence type="predicted"/>
<feature type="non-terminal residue" evidence="2">
    <location>
        <position position="1"/>
    </location>
</feature>
<gene>
    <name evidence="2" type="ORF">S01H4_59509</name>
</gene>
<dbReference type="InterPro" id="IPR036928">
    <property type="entry name" value="AS_sf"/>
</dbReference>
<dbReference type="EMBL" id="BART01034911">
    <property type="protein sequence ID" value="GAH08993.1"/>
    <property type="molecule type" value="Genomic_DNA"/>
</dbReference>
<dbReference type="PANTHER" id="PTHR11895:SF7">
    <property type="entry name" value="GLUTAMYL-TRNA(GLN) AMIDOTRANSFERASE SUBUNIT A, MITOCHONDRIAL"/>
    <property type="match status" value="1"/>
</dbReference>
<dbReference type="Pfam" id="PF01425">
    <property type="entry name" value="Amidase"/>
    <property type="match status" value="1"/>
</dbReference>
<dbReference type="InterPro" id="IPR023631">
    <property type="entry name" value="Amidase_dom"/>
</dbReference>
<dbReference type="AlphaFoldDB" id="X1EK34"/>
<sequence length="201" mass="21656">SIKDGIPTKGIRTTFGSKLFENYVPPQDDILVKRLKKEGCVILGKTNLPAFGFKGVTDNKIFGVTKNPWDIERTPGGSSGGAAASMASGLGYLALGSDGGGSIRIPSCFSGIYGFKPTFGRIPHGGITTGGIGTRTLVQRGPLVRYVRDAALMLDVMAGEDQIDRYSLPKPPFSFLEKLNDIPHKLKIGFSMKLEFEQNKM</sequence>
<comment type="caution">
    <text evidence="2">The sequence shown here is derived from an EMBL/GenBank/DDBJ whole genome shotgun (WGS) entry which is preliminary data.</text>
</comment>
<dbReference type="Gene3D" id="3.90.1300.10">
    <property type="entry name" value="Amidase signature (AS) domain"/>
    <property type="match status" value="1"/>
</dbReference>
<dbReference type="PANTHER" id="PTHR11895">
    <property type="entry name" value="TRANSAMIDASE"/>
    <property type="match status" value="1"/>
</dbReference>
<evidence type="ECO:0000259" key="1">
    <source>
        <dbReference type="Pfam" id="PF01425"/>
    </source>
</evidence>
<dbReference type="InterPro" id="IPR000120">
    <property type="entry name" value="Amidase"/>
</dbReference>
<dbReference type="PROSITE" id="PS00571">
    <property type="entry name" value="AMIDASES"/>
    <property type="match status" value="1"/>
</dbReference>
<evidence type="ECO:0000313" key="2">
    <source>
        <dbReference type="EMBL" id="GAH08993.1"/>
    </source>
</evidence>
<dbReference type="SUPFAM" id="SSF75304">
    <property type="entry name" value="Amidase signature (AS) enzymes"/>
    <property type="match status" value="1"/>
</dbReference>
<dbReference type="GO" id="GO:0003824">
    <property type="term" value="F:catalytic activity"/>
    <property type="evidence" value="ECO:0007669"/>
    <property type="project" value="InterPro"/>
</dbReference>
<protein>
    <recommendedName>
        <fullName evidence="1">Amidase domain-containing protein</fullName>
    </recommendedName>
</protein>